<dbReference type="InterPro" id="IPR035899">
    <property type="entry name" value="DBL_dom_sf"/>
</dbReference>
<feature type="compositionally biased region" description="Low complexity" evidence="3">
    <location>
        <begin position="1270"/>
        <end position="1279"/>
    </location>
</feature>
<evidence type="ECO:0000259" key="5">
    <source>
        <dbReference type="PROSITE" id="PS50003"/>
    </source>
</evidence>
<protein>
    <recommendedName>
        <fullName evidence="9">Rho guanine nucleotide exchange factor 5</fullName>
    </recommendedName>
</protein>
<feature type="compositionally biased region" description="Basic and acidic residues" evidence="3">
    <location>
        <begin position="516"/>
        <end position="539"/>
    </location>
</feature>
<feature type="region of interest" description="Disordered" evidence="3">
    <location>
        <begin position="75"/>
        <end position="247"/>
    </location>
</feature>
<keyword evidence="1 2" id="KW-0728">SH3 domain</keyword>
<dbReference type="SMART" id="SM00325">
    <property type="entry name" value="RhoGEF"/>
    <property type="match status" value="1"/>
</dbReference>
<name>A0ABV0XCX7_9TELE</name>
<dbReference type="PROSITE" id="PS00741">
    <property type="entry name" value="DH_1"/>
    <property type="match status" value="1"/>
</dbReference>
<feature type="compositionally biased region" description="Basic and acidic residues" evidence="3">
    <location>
        <begin position="596"/>
        <end position="606"/>
    </location>
</feature>
<dbReference type="Gene3D" id="1.20.900.10">
    <property type="entry name" value="Dbl homology (DH) domain"/>
    <property type="match status" value="1"/>
</dbReference>
<dbReference type="InterPro" id="IPR001849">
    <property type="entry name" value="PH_domain"/>
</dbReference>
<keyword evidence="8" id="KW-1185">Reference proteome</keyword>
<dbReference type="InterPro" id="IPR000219">
    <property type="entry name" value="DH_dom"/>
</dbReference>
<dbReference type="InterPro" id="IPR036028">
    <property type="entry name" value="SH3-like_dom_sf"/>
</dbReference>
<feature type="compositionally biased region" description="Basic and acidic residues" evidence="3">
    <location>
        <begin position="121"/>
        <end position="143"/>
    </location>
</feature>
<dbReference type="SMART" id="SM00326">
    <property type="entry name" value="SH3"/>
    <property type="match status" value="1"/>
</dbReference>
<evidence type="ECO:0000313" key="8">
    <source>
        <dbReference type="Proteomes" id="UP001469553"/>
    </source>
</evidence>
<evidence type="ECO:0000313" key="7">
    <source>
        <dbReference type="EMBL" id="MEQ2279305.1"/>
    </source>
</evidence>
<comment type="caution">
    <text evidence="7">The sequence shown here is derived from an EMBL/GenBank/DDBJ whole genome shotgun (WGS) entry which is preliminary data.</text>
</comment>
<feature type="compositionally biased region" description="Acidic residues" evidence="3">
    <location>
        <begin position="975"/>
        <end position="988"/>
    </location>
</feature>
<accession>A0ABV0XCX7</accession>
<feature type="domain" description="SH3" evidence="4">
    <location>
        <begin position="1661"/>
        <end position="1722"/>
    </location>
</feature>
<dbReference type="InterPro" id="IPR047271">
    <property type="entry name" value="Ephexin-like"/>
</dbReference>
<feature type="compositionally biased region" description="Acidic residues" evidence="3">
    <location>
        <begin position="931"/>
        <end position="942"/>
    </location>
</feature>
<evidence type="ECO:0000256" key="1">
    <source>
        <dbReference type="ARBA" id="ARBA00022443"/>
    </source>
</evidence>
<dbReference type="Pfam" id="PF00018">
    <property type="entry name" value="SH3_1"/>
    <property type="match status" value="1"/>
</dbReference>
<dbReference type="PANTHER" id="PTHR12845:SF2">
    <property type="entry name" value="DH DOMAIN-CONTAINING PROTEIN-RELATED"/>
    <property type="match status" value="1"/>
</dbReference>
<dbReference type="InterPro" id="IPR047270">
    <property type="entry name" value="PH_ephexin"/>
</dbReference>
<feature type="compositionally biased region" description="Pro residues" evidence="3">
    <location>
        <begin position="1252"/>
        <end position="1269"/>
    </location>
</feature>
<feature type="compositionally biased region" description="Polar residues" evidence="3">
    <location>
        <begin position="850"/>
        <end position="865"/>
    </location>
</feature>
<reference evidence="7 8" key="1">
    <citation type="submission" date="2021-06" db="EMBL/GenBank/DDBJ databases">
        <authorList>
            <person name="Palmer J.M."/>
        </authorList>
    </citation>
    <scope>NUCLEOTIDE SEQUENCE [LARGE SCALE GENOMIC DNA]</scope>
    <source>
        <strain evidence="7 8">AS_MEX2019</strain>
        <tissue evidence="7">Muscle</tissue>
    </source>
</reference>
<feature type="compositionally biased region" description="Basic and acidic residues" evidence="3">
    <location>
        <begin position="729"/>
        <end position="748"/>
    </location>
</feature>
<dbReference type="Proteomes" id="UP001469553">
    <property type="component" value="Unassembled WGS sequence"/>
</dbReference>
<dbReference type="SMART" id="SM00233">
    <property type="entry name" value="PH"/>
    <property type="match status" value="1"/>
</dbReference>
<feature type="compositionally biased region" description="Basic and acidic residues" evidence="3">
    <location>
        <begin position="383"/>
        <end position="421"/>
    </location>
</feature>
<feature type="compositionally biased region" description="Polar residues" evidence="3">
    <location>
        <begin position="771"/>
        <end position="781"/>
    </location>
</feature>
<feature type="region of interest" description="Disordered" evidence="3">
    <location>
        <begin position="815"/>
        <end position="865"/>
    </location>
</feature>
<dbReference type="SUPFAM" id="SSF50044">
    <property type="entry name" value="SH3-domain"/>
    <property type="match status" value="1"/>
</dbReference>
<feature type="compositionally biased region" description="Basic and acidic residues" evidence="3">
    <location>
        <begin position="553"/>
        <end position="564"/>
    </location>
</feature>
<dbReference type="PROSITE" id="PS50010">
    <property type="entry name" value="DH_2"/>
    <property type="match status" value="1"/>
</dbReference>
<dbReference type="PANTHER" id="PTHR12845">
    <property type="entry name" value="GUANINE NUCLEOTIDE EXCHANGE FACTOR"/>
    <property type="match status" value="1"/>
</dbReference>
<feature type="compositionally biased region" description="Basic and acidic residues" evidence="3">
    <location>
        <begin position="815"/>
        <end position="849"/>
    </location>
</feature>
<feature type="compositionally biased region" description="Basic and acidic residues" evidence="3">
    <location>
        <begin position="478"/>
        <end position="494"/>
    </location>
</feature>
<dbReference type="CDD" id="cd01221">
    <property type="entry name" value="PH_ephexin"/>
    <property type="match status" value="1"/>
</dbReference>
<dbReference type="EMBL" id="JAHRIP010000417">
    <property type="protein sequence ID" value="MEQ2279305.1"/>
    <property type="molecule type" value="Genomic_DNA"/>
</dbReference>
<organism evidence="7 8">
    <name type="scientific">Ameca splendens</name>
    <dbReference type="NCBI Taxonomy" id="208324"/>
    <lineage>
        <taxon>Eukaryota</taxon>
        <taxon>Metazoa</taxon>
        <taxon>Chordata</taxon>
        <taxon>Craniata</taxon>
        <taxon>Vertebrata</taxon>
        <taxon>Euteleostomi</taxon>
        <taxon>Actinopterygii</taxon>
        <taxon>Neopterygii</taxon>
        <taxon>Teleostei</taxon>
        <taxon>Neoteleostei</taxon>
        <taxon>Acanthomorphata</taxon>
        <taxon>Ovalentaria</taxon>
        <taxon>Atherinomorphae</taxon>
        <taxon>Cyprinodontiformes</taxon>
        <taxon>Goodeidae</taxon>
        <taxon>Ameca</taxon>
    </lineage>
</organism>
<dbReference type="InterPro" id="IPR011993">
    <property type="entry name" value="PH-like_dom_sf"/>
</dbReference>
<feature type="compositionally biased region" description="Polar residues" evidence="3">
    <location>
        <begin position="153"/>
        <end position="164"/>
    </location>
</feature>
<feature type="region of interest" description="Disordered" evidence="3">
    <location>
        <begin position="383"/>
        <end position="642"/>
    </location>
</feature>
<dbReference type="InterPro" id="IPR001452">
    <property type="entry name" value="SH3_domain"/>
</dbReference>
<feature type="compositionally biased region" description="Polar residues" evidence="3">
    <location>
        <begin position="752"/>
        <end position="762"/>
    </location>
</feature>
<dbReference type="SUPFAM" id="SSF48065">
    <property type="entry name" value="DBL homology domain (DH-domain)"/>
    <property type="match status" value="1"/>
</dbReference>
<feature type="domain" description="DH" evidence="6">
    <location>
        <begin position="1335"/>
        <end position="1519"/>
    </location>
</feature>
<feature type="compositionally biased region" description="Acidic residues" evidence="3">
    <location>
        <begin position="565"/>
        <end position="581"/>
    </location>
</feature>
<evidence type="ECO:0000259" key="4">
    <source>
        <dbReference type="PROSITE" id="PS50002"/>
    </source>
</evidence>
<evidence type="ECO:0000256" key="3">
    <source>
        <dbReference type="SAM" id="MobiDB-lite"/>
    </source>
</evidence>
<sequence>MLIGYIQQRNAEVKLTHKHAHVTDQTSTNQRWWSPLPSASADMGRTTARRTDHISLRHTFSLTTMNKLLSAGKYSRDKSPLSGMRGIFHQDNNQNKNRREETETKKTRDKMRDGEMASPERLLDRAPCLREGESEWRDGEWRQAHGRGKHNRPLSTAEKTQTEQVVEKGKKKGDTFPRERKGDRDPGRRVMEEEGKEMRQRDRPRRELMDSGEMERRRQERERVETQSRAIEERRRPPEDIRTQKRERYKVSGVEFQERTVEVDDSWDRRDRDAGRKKETFRAVMDMRESERYSPQKRPEREMYTDRRERTLRRDARSEDVDVKELERRERIRDRGREDGISFTRSGEYLKNRMLQERDRVGYQERYREERYRDGRMEVRLAEREREGQREIGSHGRKDDDRYRNERRDRERKKRQEDGRAGRRNRSLSDSSPRVPPRGQSSEGDNGMWYRRDCERDQRQDGSVAKELQIDPGQAGEKSQRKLARSERLDREEPPSCGSDKSQMWLEPHRGKTRPRQKEGRRVDKWDIKSQAEGERDALRLQGDLDESNITQSRERQLERREQSEDSEGLSVDGEEDDETFIEGKEQQSDSGGSLGEERSRRRDLQGEDLLNNTRESGTEEEGSSDSGGGGGSDSIWYPDRDKMLFTEDSNIILSSGRDDADDVEQNCRKREKFCKPWILNKKEESIERNEEVINPEQQGREKKFIFCVVGQTSSLSETSEVSLSQDEENGRLETDDPNIENHHRSSDEDTSNPQHDLTQTPSRRDEQLFLDSQGTGNGYSTPRGEDFTSGNPTEGDFGCGAPVDLQDKEVEEIMKKEPLPNDLGAKKRDSQTERLLKQWRENNKRKGDQTSGIPTNSCAYLRPRSSSEQIQPFLDEINTEAMSPEEVEAIRIRKSGTWSDSKVTQWRSKAPHLKWATTVVREILGHSGEQTEDEPNSELEENQGAMQAENNKHQEEAERKSVNLPVVTLTTDDQQSEPEQEEEEEDYDLDYKSTLQTQGNMHVDQVTVMNVVTRTCTHFDTLLNTGGKEDEMVEHRTEAAQSGKADLAQLEETAEETDREKEVDMYLNVSSTLYKPSSCPILNYDSESDLLTFPGEDERQEVKDEMRQRVEERLRDEMVDIREVTMKTSYSFQYSSPEIRLRRMGIRKTRERQNRDNVFRVEGEEEEGVGRDRRTRIFTPTDDNDIRSKSWGEVDLKNVLNLPGRRSGKSNIYNRPQLYQQYNEEKQNFEILRQSRSDHLSVCEVNSRSPLPSPQPARRPLPPLPSVPHPHSLSLSGSANCAQTLPLPEQSKSERRASSPSLCLSLTQSSLLWRDLPTVRNSPKLEKLTEDQRRLQEVRFEVVTSEASYSRSLDIVVEHFVKCKELEKLLTTQDKNWLFSRLTEVRVISHRFLRKLEERVGSDVTHFTVCDIIAQHCQLFKEVYVPYLTNQSYQDATYQRLMNDNPNFKRIVESLEKSSVCQRLPLRSFLVLPFQRITRIKLLVQNILKRTTPGTVEAENTIKALRRLEKIIQESNDSIAEMKTIESLVSLSGKVEFVECKTLPLISQKRRLVREGPVTELMDFSLKQTERTIYLHLFNDHLLVSLQKEGGRFTVIDHCPVDELRTEDFRVKLLTLQKNSFRLHMSQRSLLLRTETQSDKQRWLSALSRTHPVVDFSAAEKKAQMQCIRAYVAQQPDELSVEKADVILVHQDSADNWVEGTRLSDLHCGWVPKSHLKVISNDIIKKRNLSDALTLTKATAAF</sequence>
<dbReference type="Gene3D" id="2.30.30.40">
    <property type="entry name" value="SH3 Domains"/>
    <property type="match status" value="1"/>
</dbReference>
<feature type="region of interest" description="Disordered" evidence="3">
    <location>
        <begin position="286"/>
        <end position="337"/>
    </location>
</feature>
<dbReference type="PROSITE" id="PS50002">
    <property type="entry name" value="SH3"/>
    <property type="match status" value="1"/>
</dbReference>
<feature type="region of interest" description="Disordered" evidence="3">
    <location>
        <begin position="927"/>
        <end position="988"/>
    </location>
</feature>
<evidence type="ECO:0000256" key="2">
    <source>
        <dbReference type="PROSITE-ProRule" id="PRU00192"/>
    </source>
</evidence>
<feature type="domain" description="PH" evidence="5">
    <location>
        <begin position="1552"/>
        <end position="1653"/>
    </location>
</feature>
<feature type="region of interest" description="Disordered" evidence="3">
    <location>
        <begin position="1244"/>
        <end position="1280"/>
    </location>
</feature>
<dbReference type="PROSITE" id="PS50003">
    <property type="entry name" value="PH_DOMAIN"/>
    <property type="match status" value="1"/>
</dbReference>
<evidence type="ECO:0008006" key="9">
    <source>
        <dbReference type="Google" id="ProtNLM"/>
    </source>
</evidence>
<feature type="compositionally biased region" description="Low complexity" evidence="3">
    <location>
        <begin position="714"/>
        <end position="725"/>
    </location>
</feature>
<gene>
    <name evidence="7" type="ORF">AMECASPLE_008019</name>
</gene>
<feature type="compositionally biased region" description="Basic and acidic residues" evidence="3">
    <location>
        <begin position="951"/>
        <end position="962"/>
    </location>
</feature>
<feature type="compositionally biased region" description="Basic and acidic residues" evidence="3">
    <location>
        <begin position="450"/>
        <end position="460"/>
    </location>
</feature>
<dbReference type="InterPro" id="IPR001331">
    <property type="entry name" value="GDS_CDC24_CS"/>
</dbReference>
<proteinExistence type="predicted"/>
<dbReference type="CDD" id="cd00160">
    <property type="entry name" value="RhoGEF"/>
    <property type="match status" value="1"/>
</dbReference>
<evidence type="ECO:0000259" key="6">
    <source>
        <dbReference type="PROSITE" id="PS50010"/>
    </source>
</evidence>
<feature type="compositionally biased region" description="Basic and acidic residues" evidence="3">
    <location>
        <begin position="165"/>
        <end position="247"/>
    </location>
</feature>
<feature type="compositionally biased region" description="Basic and acidic residues" evidence="3">
    <location>
        <begin position="97"/>
        <end position="115"/>
    </location>
</feature>
<dbReference type="Gene3D" id="2.30.29.30">
    <property type="entry name" value="Pleckstrin-homology domain (PH domain)/Phosphotyrosine-binding domain (PTB)"/>
    <property type="match status" value="1"/>
</dbReference>
<dbReference type="SUPFAM" id="SSF50729">
    <property type="entry name" value="PH domain-like"/>
    <property type="match status" value="1"/>
</dbReference>
<feature type="region of interest" description="Disordered" evidence="3">
    <location>
        <begin position="714"/>
        <end position="803"/>
    </location>
</feature>
<dbReference type="Pfam" id="PF00621">
    <property type="entry name" value="RhoGEF"/>
    <property type="match status" value="1"/>
</dbReference>